<dbReference type="GO" id="GO:0070475">
    <property type="term" value="P:rRNA base methylation"/>
    <property type="evidence" value="ECO:0007669"/>
    <property type="project" value="TreeGrafter"/>
</dbReference>
<dbReference type="NCBIfam" id="NF008692">
    <property type="entry name" value="PRK11713.1-5"/>
    <property type="match status" value="1"/>
</dbReference>
<dbReference type="OrthoDB" id="9815641at2"/>
<evidence type="ECO:0000256" key="3">
    <source>
        <dbReference type="ARBA" id="ARBA00022490"/>
    </source>
</evidence>
<dbReference type="GO" id="GO:0005737">
    <property type="term" value="C:cytoplasm"/>
    <property type="evidence" value="ECO:0007669"/>
    <property type="project" value="UniProtKB-SubCell"/>
</dbReference>
<dbReference type="InterPro" id="IPR046886">
    <property type="entry name" value="RsmE_MTase_dom"/>
</dbReference>
<protein>
    <recommendedName>
        <fullName evidence="10">Ribosomal RNA small subunit methyltransferase E</fullName>
        <ecNumber evidence="10">2.1.1.193</ecNumber>
    </recommendedName>
</protein>
<dbReference type="Gene3D" id="2.40.240.20">
    <property type="entry name" value="Hypothetical PUA domain-like, domain 1"/>
    <property type="match status" value="1"/>
</dbReference>
<dbReference type="InterPro" id="IPR006700">
    <property type="entry name" value="RsmE"/>
</dbReference>
<comment type="catalytic activity">
    <reaction evidence="9 10">
        <text>uridine(1498) in 16S rRNA + S-adenosyl-L-methionine = N(3)-methyluridine(1498) in 16S rRNA + S-adenosyl-L-homocysteine + H(+)</text>
        <dbReference type="Rhea" id="RHEA:42920"/>
        <dbReference type="Rhea" id="RHEA-COMP:10283"/>
        <dbReference type="Rhea" id="RHEA-COMP:10284"/>
        <dbReference type="ChEBI" id="CHEBI:15378"/>
        <dbReference type="ChEBI" id="CHEBI:57856"/>
        <dbReference type="ChEBI" id="CHEBI:59789"/>
        <dbReference type="ChEBI" id="CHEBI:65315"/>
        <dbReference type="ChEBI" id="CHEBI:74502"/>
        <dbReference type="EC" id="2.1.1.193"/>
    </reaction>
</comment>
<evidence type="ECO:0000256" key="1">
    <source>
        <dbReference type="ARBA" id="ARBA00004496"/>
    </source>
</evidence>
<comment type="subcellular location">
    <subcellularLocation>
        <location evidence="1 10">Cytoplasm</location>
    </subcellularLocation>
</comment>
<dbReference type="PIRSF" id="PIRSF015601">
    <property type="entry name" value="MTase_slr0722"/>
    <property type="match status" value="1"/>
</dbReference>
<organism evidence="13 14">
    <name type="scientific">Brevifollis gellanilyticus</name>
    <dbReference type="NCBI Taxonomy" id="748831"/>
    <lineage>
        <taxon>Bacteria</taxon>
        <taxon>Pseudomonadati</taxon>
        <taxon>Verrucomicrobiota</taxon>
        <taxon>Verrucomicrobiia</taxon>
        <taxon>Verrucomicrobiales</taxon>
        <taxon>Verrucomicrobiaceae</taxon>
    </lineage>
</organism>
<keyword evidence="6 10" id="KW-0808">Transferase</keyword>
<evidence type="ECO:0000256" key="9">
    <source>
        <dbReference type="ARBA" id="ARBA00047944"/>
    </source>
</evidence>
<dbReference type="CDD" id="cd18084">
    <property type="entry name" value="RsmE-like"/>
    <property type="match status" value="1"/>
</dbReference>
<dbReference type="Proteomes" id="UP000321577">
    <property type="component" value="Unassembled WGS sequence"/>
</dbReference>
<dbReference type="PANTHER" id="PTHR30027">
    <property type="entry name" value="RIBOSOMAL RNA SMALL SUBUNIT METHYLTRANSFERASE E"/>
    <property type="match status" value="1"/>
</dbReference>
<dbReference type="RefSeq" id="WP_146849082.1">
    <property type="nucleotide sequence ID" value="NZ_BKAG01000004.1"/>
</dbReference>
<dbReference type="AlphaFoldDB" id="A0A512M4H0"/>
<evidence type="ECO:0000256" key="8">
    <source>
        <dbReference type="ARBA" id="ARBA00025699"/>
    </source>
</evidence>
<evidence type="ECO:0000256" key="7">
    <source>
        <dbReference type="ARBA" id="ARBA00022691"/>
    </source>
</evidence>
<dbReference type="SUPFAM" id="SSF75217">
    <property type="entry name" value="alpha/beta knot"/>
    <property type="match status" value="1"/>
</dbReference>
<dbReference type="InterPro" id="IPR029026">
    <property type="entry name" value="tRNA_m1G_MTases_N"/>
</dbReference>
<dbReference type="SUPFAM" id="SSF88697">
    <property type="entry name" value="PUA domain-like"/>
    <property type="match status" value="1"/>
</dbReference>
<dbReference type="GO" id="GO:0070042">
    <property type="term" value="F:rRNA (uridine-N3-)-methyltransferase activity"/>
    <property type="evidence" value="ECO:0007669"/>
    <property type="project" value="TreeGrafter"/>
</dbReference>
<feature type="domain" description="Ribosomal RNA small subunit methyltransferase E PUA-like" evidence="12">
    <location>
        <begin position="20"/>
        <end position="66"/>
    </location>
</feature>
<name>A0A512M4H0_9BACT</name>
<dbReference type="NCBIfam" id="TIGR00046">
    <property type="entry name" value="RsmE family RNA methyltransferase"/>
    <property type="match status" value="1"/>
</dbReference>
<dbReference type="InterPro" id="IPR029028">
    <property type="entry name" value="Alpha/beta_knot_MTases"/>
</dbReference>
<evidence type="ECO:0000256" key="5">
    <source>
        <dbReference type="ARBA" id="ARBA00022603"/>
    </source>
</evidence>
<evidence type="ECO:0000259" key="12">
    <source>
        <dbReference type="Pfam" id="PF20260"/>
    </source>
</evidence>
<keyword evidence="4 10" id="KW-0698">rRNA processing</keyword>
<evidence type="ECO:0000259" key="11">
    <source>
        <dbReference type="Pfam" id="PF04452"/>
    </source>
</evidence>
<dbReference type="EMBL" id="BKAG01000004">
    <property type="protein sequence ID" value="GEP41622.1"/>
    <property type="molecule type" value="Genomic_DNA"/>
</dbReference>
<evidence type="ECO:0000256" key="4">
    <source>
        <dbReference type="ARBA" id="ARBA00022552"/>
    </source>
</evidence>
<reference evidence="13 14" key="1">
    <citation type="submission" date="2019-07" db="EMBL/GenBank/DDBJ databases">
        <title>Whole genome shotgun sequence of Brevifollis gellanilyticus NBRC 108608.</title>
        <authorList>
            <person name="Hosoyama A."/>
            <person name="Uohara A."/>
            <person name="Ohji S."/>
            <person name="Ichikawa N."/>
        </authorList>
    </citation>
    <scope>NUCLEOTIDE SEQUENCE [LARGE SCALE GENOMIC DNA]</scope>
    <source>
        <strain evidence="13 14">NBRC 108608</strain>
    </source>
</reference>
<sequence>MSLSRFHLPASQWQPDQLTLTGDEAAHCARVLRKDVGDVIEVFDGQGRVATATITSLSKSAVKARVDSLVHHESRRQEIHLLPAMIKAEPFEWLLEKATELGAASVLPVITARTIVHLSGDHLEKKLHKWQRHMIESAKQCHTPWVPVLERPRAFTDLLSRLPAETTRLIPALSEHSRRLHEITFSAAQPIFILIGPEGDFTADEEAAAQEAAFQPITLGPLILRAETAAIATLAMVGHEVARQKVCC</sequence>
<comment type="function">
    <text evidence="8 10">Specifically methylates the N3 position of the uracil ring of uridine 1498 (m3U1498) in 16S rRNA. Acts on the fully assembled 30S ribosomal subunit.</text>
</comment>
<feature type="domain" description="Ribosomal RNA small subunit methyltransferase E methyltransferase" evidence="11">
    <location>
        <begin position="76"/>
        <end position="237"/>
    </location>
</feature>
<gene>
    <name evidence="13" type="ORF">BGE01nite_09130</name>
</gene>
<dbReference type="InterPro" id="IPR015947">
    <property type="entry name" value="PUA-like_sf"/>
</dbReference>
<dbReference type="InterPro" id="IPR046887">
    <property type="entry name" value="RsmE_PUA-like"/>
</dbReference>
<dbReference type="Gene3D" id="3.40.1280.10">
    <property type="match status" value="1"/>
</dbReference>
<dbReference type="Pfam" id="PF20260">
    <property type="entry name" value="PUA_4"/>
    <property type="match status" value="1"/>
</dbReference>
<comment type="similarity">
    <text evidence="2 10">Belongs to the RNA methyltransferase RsmE family.</text>
</comment>
<evidence type="ECO:0000256" key="10">
    <source>
        <dbReference type="PIRNR" id="PIRNR015601"/>
    </source>
</evidence>
<evidence type="ECO:0000313" key="13">
    <source>
        <dbReference type="EMBL" id="GEP41622.1"/>
    </source>
</evidence>
<evidence type="ECO:0000256" key="6">
    <source>
        <dbReference type="ARBA" id="ARBA00022679"/>
    </source>
</evidence>
<dbReference type="Pfam" id="PF04452">
    <property type="entry name" value="Methyltrans_RNA"/>
    <property type="match status" value="1"/>
</dbReference>
<keyword evidence="7 10" id="KW-0949">S-adenosyl-L-methionine</keyword>
<dbReference type="PANTHER" id="PTHR30027:SF3">
    <property type="entry name" value="16S RRNA (URACIL(1498)-N(3))-METHYLTRANSFERASE"/>
    <property type="match status" value="1"/>
</dbReference>
<evidence type="ECO:0000313" key="14">
    <source>
        <dbReference type="Proteomes" id="UP000321577"/>
    </source>
</evidence>
<evidence type="ECO:0000256" key="2">
    <source>
        <dbReference type="ARBA" id="ARBA00005528"/>
    </source>
</evidence>
<keyword evidence="14" id="KW-1185">Reference proteome</keyword>
<keyword evidence="3 10" id="KW-0963">Cytoplasm</keyword>
<comment type="caution">
    <text evidence="13">The sequence shown here is derived from an EMBL/GenBank/DDBJ whole genome shotgun (WGS) entry which is preliminary data.</text>
</comment>
<keyword evidence="5 10" id="KW-0489">Methyltransferase</keyword>
<dbReference type="EC" id="2.1.1.193" evidence="10"/>
<accession>A0A512M4H0</accession>
<proteinExistence type="inferred from homology"/>